<dbReference type="EMBL" id="CAVMJV010000013">
    <property type="protein sequence ID" value="CAK5048301.1"/>
    <property type="molecule type" value="Genomic_DNA"/>
</dbReference>
<accession>A0ACB0YIG6</accession>
<keyword evidence="2" id="KW-1185">Reference proteome</keyword>
<gene>
    <name evidence="1" type="ORF">MENTE1834_LOCUS12676</name>
</gene>
<dbReference type="Proteomes" id="UP001497535">
    <property type="component" value="Unassembled WGS sequence"/>
</dbReference>
<proteinExistence type="predicted"/>
<organism evidence="1 2">
    <name type="scientific">Meloidogyne enterolobii</name>
    <name type="common">Root-knot nematode worm</name>
    <name type="synonym">Meloidogyne mayaguensis</name>
    <dbReference type="NCBI Taxonomy" id="390850"/>
    <lineage>
        <taxon>Eukaryota</taxon>
        <taxon>Metazoa</taxon>
        <taxon>Ecdysozoa</taxon>
        <taxon>Nematoda</taxon>
        <taxon>Chromadorea</taxon>
        <taxon>Rhabditida</taxon>
        <taxon>Tylenchina</taxon>
        <taxon>Tylenchomorpha</taxon>
        <taxon>Tylenchoidea</taxon>
        <taxon>Meloidogynidae</taxon>
        <taxon>Meloidogyninae</taxon>
        <taxon>Meloidogyne</taxon>
    </lineage>
</organism>
<reference evidence="1" key="1">
    <citation type="submission" date="2023-11" db="EMBL/GenBank/DDBJ databases">
        <authorList>
            <person name="Poullet M."/>
        </authorList>
    </citation>
    <scope>NUCLEOTIDE SEQUENCE</scope>
    <source>
        <strain evidence="1">E1834</strain>
    </source>
</reference>
<comment type="caution">
    <text evidence="1">The sequence shown here is derived from an EMBL/GenBank/DDBJ whole genome shotgun (WGS) entry which is preliminary data.</text>
</comment>
<protein>
    <submittedName>
        <fullName evidence="1">Uncharacterized protein</fullName>
    </submittedName>
</protein>
<evidence type="ECO:0000313" key="1">
    <source>
        <dbReference type="EMBL" id="CAK5048301.1"/>
    </source>
</evidence>
<name>A0ACB0YIG6_MELEN</name>
<sequence>MIYYLSVWKYSILLCILFLLMVNVVDSTSEKKFEEGETSSGVTDKVEKKKVTFELTEEQEMLDLAGSIGKRKDFLEISDEFHKQNLLINYFFKCENLNPDIIKYINSAEKFEIFDKILNEKMIKNKEKNEWFVVYKFQVFFKFY</sequence>
<evidence type="ECO:0000313" key="2">
    <source>
        <dbReference type="Proteomes" id="UP001497535"/>
    </source>
</evidence>